<dbReference type="Proteomes" id="UP000465306">
    <property type="component" value="Unassembled WGS sequence"/>
</dbReference>
<accession>A0ABQ1BJW8</accession>
<organism evidence="1 2">
    <name type="scientific">Mycobacterium kubicae</name>
    <dbReference type="NCBI Taxonomy" id="120959"/>
    <lineage>
        <taxon>Bacteria</taxon>
        <taxon>Bacillati</taxon>
        <taxon>Actinomycetota</taxon>
        <taxon>Actinomycetes</taxon>
        <taxon>Mycobacteriales</taxon>
        <taxon>Mycobacteriaceae</taxon>
        <taxon>Mycobacterium</taxon>
        <taxon>Mycobacterium simiae complex</taxon>
    </lineage>
</organism>
<evidence type="ECO:0000313" key="1">
    <source>
        <dbReference type="EMBL" id="GFG63980.1"/>
    </source>
</evidence>
<proteinExistence type="predicted"/>
<reference evidence="1 2" key="1">
    <citation type="journal article" date="2019" name="Emerg. Microbes Infect.">
        <title>Comprehensive subspecies identification of 175 nontuberculous mycobacteria species based on 7547 genomic profiles.</title>
        <authorList>
            <person name="Matsumoto Y."/>
            <person name="Kinjo T."/>
            <person name="Motooka D."/>
            <person name="Nabeya D."/>
            <person name="Jung N."/>
            <person name="Uechi K."/>
            <person name="Horii T."/>
            <person name="Iida T."/>
            <person name="Fujita J."/>
            <person name="Nakamura S."/>
        </authorList>
    </citation>
    <scope>NUCLEOTIDE SEQUENCE [LARGE SCALE GENOMIC DNA]</scope>
    <source>
        <strain evidence="1 2">JCM 13573</strain>
    </source>
</reference>
<keyword evidence="2" id="KW-1185">Reference proteome</keyword>
<gene>
    <name evidence="1" type="ORF">MKUB_14700</name>
</gene>
<comment type="caution">
    <text evidence="1">The sequence shown here is derived from an EMBL/GenBank/DDBJ whole genome shotgun (WGS) entry which is preliminary data.</text>
</comment>
<dbReference type="EMBL" id="BLKU01000003">
    <property type="protein sequence ID" value="GFG63980.1"/>
    <property type="molecule type" value="Genomic_DNA"/>
</dbReference>
<sequence>MLVGANAARFAALIEEAIPSAPAAAEVIRSGVANKYDIVVLPAGKRMDRQILARFARVFGQFTDASGAALHETSERRIGLPGEPLTPI</sequence>
<name>A0ABQ1BJW8_9MYCO</name>
<protein>
    <submittedName>
        <fullName evidence="1">Uncharacterized protein</fullName>
    </submittedName>
</protein>
<evidence type="ECO:0000313" key="2">
    <source>
        <dbReference type="Proteomes" id="UP000465306"/>
    </source>
</evidence>